<dbReference type="Proteomes" id="UP000789405">
    <property type="component" value="Unassembled WGS sequence"/>
</dbReference>
<keyword evidence="2" id="KW-1185">Reference proteome</keyword>
<evidence type="ECO:0000313" key="2">
    <source>
        <dbReference type="Proteomes" id="UP000789405"/>
    </source>
</evidence>
<gene>
    <name evidence="1" type="ORF">DERYTH_LOCUS18124</name>
</gene>
<evidence type="ECO:0000313" key="1">
    <source>
        <dbReference type="EMBL" id="CAG8764559.1"/>
    </source>
</evidence>
<protein>
    <submittedName>
        <fullName evidence="1">5116_t:CDS:1</fullName>
    </submittedName>
</protein>
<dbReference type="AlphaFoldDB" id="A0A9N9NX07"/>
<sequence length="44" mass="5063">MNRITSGTATRLDFSYLVNILNSEIKPLGFTPLQKQKDRLKIQL</sequence>
<accession>A0A9N9NX07</accession>
<reference evidence="1" key="1">
    <citation type="submission" date="2021-06" db="EMBL/GenBank/DDBJ databases">
        <authorList>
            <person name="Kallberg Y."/>
            <person name="Tangrot J."/>
            <person name="Rosling A."/>
        </authorList>
    </citation>
    <scope>NUCLEOTIDE SEQUENCE</scope>
    <source>
        <strain evidence="1">MA453B</strain>
    </source>
</reference>
<proteinExistence type="predicted"/>
<name>A0A9N9NX07_9GLOM</name>
<comment type="caution">
    <text evidence="1">The sequence shown here is derived from an EMBL/GenBank/DDBJ whole genome shotgun (WGS) entry which is preliminary data.</text>
</comment>
<dbReference type="EMBL" id="CAJVPY010017949">
    <property type="protein sequence ID" value="CAG8764559.1"/>
    <property type="molecule type" value="Genomic_DNA"/>
</dbReference>
<organism evidence="1 2">
    <name type="scientific">Dentiscutata erythropus</name>
    <dbReference type="NCBI Taxonomy" id="1348616"/>
    <lineage>
        <taxon>Eukaryota</taxon>
        <taxon>Fungi</taxon>
        <taxon>Fungi incertae sedis</taxon>
        <taxon>Mucoromycota</taxon>
        <taxon>Glomeromycotina</taxon>
        <taxon>Glomeromycetes</taxon>
        <taxon>Diversisporales</taxon>
        <taxon>Gigasporaceae</taxon>
        <taxon>Dentiscutata</taxon>
    </lineage>
</organism>
<dbReference type="OrthoDB" id="2440309at2759"/>